<protein>
    <submittedName>
        <fullName evidence="1">Uncharacterized protein</fullName>
    </submittedName>
</protein>
<reference evidence="1" key="1">
    <citation type="submission" date="2020-03" db="EMBL/GenBank/DDBJ databases">
        <title>The deep terrestrial virosphere.</title>
        <authorList>
            <person name="Holmfeldt K."/>
            <person name="Nilsson E."/>
            <person name="Simone D."/>
            <person name="Lopez-Fernandez M."/>
            <person name="Wu X."/>
            <person name="de Brujin I."/>
            <person name="Lundin D."/>
            <person name="Andersson A."/>
            <person name="Bertilsson S."/>
            <person name="Dopson M."/>
        </authorList>
    </citation>
    <scope>NUCLEOTIDE SEQUENCE</scope>
    <source>
        <strain evidence="2">MM415A01058</strain>
        <strain evidence="3">MM415B06477</strain>
        <strain evidence="1">TM448A05617</strain>
    </source>
</reference>
<evidence type="ECO:0000313" key="1">
    <source>
        <dbReference type="EMBL" id="QJA54747.1"/>
    </source>
</evidence>
<accession>A0A6H2A579</accession>
<evidence type="ECO:0000313" key="3">
    <source>
        <dbReference type="EMBL" id="QJA97235.1"/>
    </source>
</evidence>
<gene>
    <name evidence="2" type="ORF">MM415A01058_0004</name>
    <name evidence="3" type="ORF">MM415B06477_0006</name>
    <name evidence="1" type="ORF">TM448A05617_0004</name>
</gene>
<proteinExistence type="predicted"/>
<dbReference type="AlphaFoldDB" id="A0A6H2A579"/>
<name>A0A6H2A579_9ZZZZ</name>
<sequence>MSVSILGEHISVVRPERPSKPLILKGEKRIKIPRYYTRPRVNKERSGKVIGVCICTLSGRVLELAKGLHLHVCEHYGIDPEDVKATGWKLDNGNYVWR</sequence>
<dbReference type="EMBL" id="MT144534">
    <property type="protein sequence ID" value="QJA54747.1"/>
    <property type="molecule type" value="Genomic_DNA"/>
</dbReference>
<dbReference type="EMBL" id="MT142341">
    <property type="protein sequence ID" value="QJA78516.1"/>
    <property type="molecule type" value="Genomic_DNA"/>
</dbReference>
<evidence type="ECO:0000313" key="2">
    <source>
        <dbReference type="EMBL" id="QJA78516.1"/>
    </source>
</evidence>
<dbReference type="EMBL" id="MT143475">
    <property type="protein sequence ID" value="QJA97235.1"/>
    <property type="molecule type" value="Genomic_DNA"/>
</dbReference>
<organism evidence="1">
    <name type="scientific">viral metagenome</name>
    <dbReference type="NCBI Taxonomy" id="1070528"/>
    <lineage>
        <taxon>unclassified sequences</taxon>
        <taxon>metagenomes</taxon>
        <taxon>organismal metagenomes</taxon>
    </lineage>
</organism>